<evidence type="ECO:0000313" key="1">
    <source>
        <dbReference type="EMBL" id="CDH46367.1"/>
    </source>
</evidence>
<accession>A0A7U7J5F9</accession>
<dbReference type="Proteomes" id="UP000019184">
    <property type="component" value="Unassembled WGS sequence"/>
</dbReference>
<sequence length="359" mass="40790">MRSNLLLHAIAKPESLPTLSLHDWDCLLPQARRSGVVAKLYTSLEAQGQLDRIPPQVQPHLEAAAIIATEHERRSRWECNRIQRALFDLPSLDFPVILLKGAAYVMAGLPCARGRLVSDVDIMVPKSSLSTLETALTQHGWESVKKADYDDHYYRQWMHELPPLRHRLRGTVVDVHHTILPTTSRLKPDPAQLIAASRPLPGTPFRVFAPTDMVLHSVAHAFHDGELANPLRDLLDLHQLLSHFSAHEPDFWDTLPQRARQLHLGRPLFYGLRYAQRFLGTPVPAAVTRALQPCAPPWPTRLLMDRLLTAITLTEQPRRMGPATARWLLYIRSHWLRMPPLLLARHLTTKATARLRSRA</sequence>
<keyword evidence="2" id="KW-1185">Reference proteome</keyword>
<gene>
    <name evidence="1" type="ORF">BN874_450005</name>
</gene>
<dbReference type="InterPro" id="IPR039498">
    <property type="entry name" value="NTP_transf_5"/>
</dbReference>
<reference evidence="1 2" key="1">
    <citation type="journal article" date="2014" name="ISME J.">
        <title>Candidatus Competibacter-lineage genomes retrieved from metagenomes reveal functional metabolic diversity.</title>
        <authorList>
            <person name="McIlroy S.J."/>
            <person name="Albertsen M."/>
            <person name="Andresen E.K."/>
            <person name="Saunders A.M."/>
            <person name="Kristiansen R."/>
            <person name="Stokholm-Bjerregaard M."/>
            <person name="Nielsen K.L."/>
            <person name="Nielsen P.H."/>
        </authorList>
    </citation>
    <scope>NUCLEOTIDE SEQUENCE [LARGE SCALE GENOMIC DNA]</scope>
    <source>
        <strain evidence="1 2">Run_B_J11</strain>
    </source>
</reference>
<dbReference type="OrthoDB" id="5497963at2"/>
<dbReference type="RefSeq" id="WP_034435047.1">
    <property type="nucleotide sequence ID" value="NZ_CBTK010000260.1"/>
</dbReference>
<evidence type="ECO:0008006" key="3">
    <source>
        <dbReference type="Google" id="ProtNLM"/>
    </source>
</evidence>
<evidence type="ECO:0000313" key="2">
    <source>
        <dbReference type="Proteomes" id="UP000019184"/>
    </source>
</evidence>
<dbReference type="AlphaFoldDB" id="A0A7U7J5F9"/>
<dbReference type="EMBL" id="CBTK010000260">
    <property type="protein sequence ID" value="CDH46367.1"/>
    <property type="molecule type" value="Genomic_DNA"/>
</dbReference>
<comment type="caution">
    <text evidence="1">The sequence shown here is derived from an EMBL/GenBank/DDBJ whole genome shotgun (WGS) entry which is preliminary data.</text>
</comment>
<name>A0A7U7J5F9_9GAMM</name>
<dbReference type="Pfam" id="PF14907">
    <property type="entry name" value="NTP_transf_5"/>
    <property type="match status" value="1"/>
</dbReference>
<proteinExistence type="predicted"/>
<protein>
    <recommendedName>
        <fullName evidence="3">Nucleotidyltransferase family protein</fullName>
    </recommendedName>
</protein>
<organism evidence="1 2">
    <name type="scientific">Candidatus Contendobacter odensis Run_B_J11</name>
    <dbReference type="NCBI Taxonomy" id="1400861"/>
    <lineage>
        <taxon>Bacteria</taxon>
        <taxon>Pseudomonadati</taxon>
        <taxon>Pseudomonadota</taxon>
        <taxon>Gammaproteobacteria</taxon>
        <taxon>Candidatus Competibacteraceae</taxon>
        <taxon>Candidatus Contendibacter</taxon>
    </lineage>
</organism>